<keyword evidence="2" id="KW-0472">Membrane</keyword>
<feature type="region of interest" description="Disordered" evidence="1">
    <location>
        <begin position="115"/>
        <end position="163"/>
    </location>
</feature>
<reference evidence="3" key="1">
    <citation type="journal article" date="2021" name="Proc. Natl. Acad. Sci. U.S.A.">
        <title>Three genomes in the algal genus Volvox reveal the fate of a haploid sex-determining region after a transition to homothallism.</title>
        <authorList>
            <person name="Yamamoto K."/>
            <person name="Hamaji T."/>
            <person name="Kawai-Toyooka H."/>
            <person name="Matsuzaki R."/>
            <person name="Takahashi F."/>
            <person name="Nishimura Y."/>
            <person name="Kawachi M."/>
            <person name="Noguchi H."/>
            <person name="Minakuchi Y."/>
            <person name="Umen J.G."/>
            <person name="Toyoda A."/>
            <person name="Nozaki H."/>
        </authorList>
    </citation>
    <scope>NUCLEOTIDE SEQUENCE</scope>
    <source>
        <strain evidence="3">NIES-3785</strain>
    </source>
</reference>
<feature type="transmembrane region" description="Helical" evidence="2">
    <location>
        <begin position="40"/>
        <end position="57"/>
    </location>
</feature>
<evidence type="ECO:0008006" key="5">
    <source>
        <dbReference type="Google" id="ProtNLM"/>
    </source>
</evidence>
<evidence type="ECO:0000256" key="1">
    <source>
        <dbReference type="SAM" id="MobiDB-lite"/>
    </source>
</evidence>
<organism evidence="3 4">
    <name type="scientific">Volvox reticuliferus</name>
    <dbReference type="NCBI Taxonomy" id="1737510"/>
    <lineage>
        <taxon>Eukaryota</taxon>
        <taxon>Viridiplantae</taxon>
        <taxon>Chlorophyta</taxon>
        <taxon>core chlorophytes</taxon>
        <taxon>Chlorophyceae</taxon>
        <taxon>CS clade</taxon>
        <taxon>Chlamydomonadales</taxon>
        <taxon>Volvocaceae</taxon>
        <taxon>Volvox</taxon>
    </lineage>
</organism>
<feature type="non-terminal residue" evidence="3">
    <location>
        <position position="1"/>
    </location>
</feature>
<dbReference type="AlphaFoldDB" id="A0A8J4D5X0"/>
<sequence>KQFKYGDCCLLTMPSKWNTEPNAAAAVVGPVIRTRTAVDLLLWNAACVILSVVIITYRHFLLFLLPTSWWLRTVFGLVPWLIIVYCGIYAFSVLMKWRRSRQTVVAQDSITGSRRKLYGLPPPPPRNEPLRQRRPFSQHTGEGSRASQLTPITPPQRYTLPSGSGAVTAPYNATLGGLSIGGSLLCTPPGGAAEAGSFQTPMSDPYRRSPQPPIFSPGGAVVASPEQLSYYLDNLGGTASASGAIASPQPHDAMAGQFGNVQQTMPAYAAAIDPDQGILGVLPVGMNPPSYRMTWMPKKATSGVATDAPTLNPSSPEEVEDFVVSVLNARQDWLDVWTERLREWLAARVLKPLVAAVVSAHEPVNLLLQQLNQASRLPPLPDLLTDSRSGGIGDVDGVVRSLQTSLSQHLATQPAAATTSTARDLLAAVNRYADLLVVLRGKRPVDILPPSNTAYVWTRIQQLAESSCLKEFTWNGGAAYAGRPWSADQLPNDSALILYLFAAYLDAPGWQFTAPPNTQAEGGTQALYLGSLPAGARSSSACSAILTFRPERHGKDMDALLALQLQSNSPYFCYLAAGRLMVLANWYQYVGVFHAIVFFLRYHKVSYNGTIGRQHMEDPDLALDAIVQAPPVGAMVSLGGRLFGGMGWFV</sequence>
<feature type="compositionally biased region" description="Polar residues" evidence="1">
    <location>
        <begin position="137"/>
        <end position="151"/>
    </location>
</feature>
<evidence type="ECO:0000313" key="4">
    <source>
        <dbReference type="Proteomes" id="UP000722791"/>
    </source>
</evidence>
<name>A0A8J4D5X0_9CHLO</name>
<dbReference type="Proteomes" id="UP000722791">
    <property type="component" value="Unassembled WGS sequence"/>
</dbReference>
<gene>
    <name evidence="3" type="ORF">Vretimale_1620</name>
</gene>
<accession>A0A8J4D5X0</accession>
<comment type="caution">
    <text evidence="3">The sequence shown here is derived from an EMBL/GenBank/DDBJ whole genome shotgun (WGS) entry which is preliminary data.</text>
</comment>
<dbReference type="PANTHER" id="PTHR21780">
    <property type="entry name" value="TRANSMEMBRANE PROTEIN 209"/>
    <property type="match status" value="1"/>
</dbReference>
<evidence type="ECO:0000313" key="3">
    <source>
        <dbReference type="EMBL" id="GIL95645.1"/>
    </source>
</evidence>
<dbReference type="PANTHER" id="PTHR21780:SF0">
    <property type="entry name" value="TRANSMEMBRANE PROTEIN 209"/>
    <property type="match status" value="1"/>
</dbReference>
<dbReference type="GO" id="GO:0016020">
    <property type="term" value="C:membrane"/>
    <property type="evidence" value="ECO:0007669"/>
    <property type="project" value="TreeGrafter"/>
</dbReference>
<feature type="transmembrane region" description="Helical" evidence="2">
    <location>
        <begin position="69"/>
        <end position="91"/>
    </location>
</feature>
<protein>
    <recommendedName>
        <fullName evidence="5">Transmembrane protein 209</fullName>
    </recommendedName>
</protein>
<dbReference type="InterPro" id="IPR019176">
    <property type="entry name" value="Cytochrome_B561-rel"/>
</dbReference>
<keyword evidence="2" id="KW-0812">Transmembrane</keyword>
<proteinExistence type="predicted"/>
<evidence type="ECO:0000256" key="2">
    <source>
        <dbReference type="SAM" id="Phobius"/>
    </source>
</evidence>
<dbReference type="Pfam" id="PF09786">
    <property type="entry name" value="CytochromB561_N"/>
    <property type="match status" value="1"/>
</dbReference>
<keyword evidence="2" id="KW-1133">Transmembrane helix</keyword>
<dbReference type="EMBL" id="BNCQ01000002">
    <property type="protein sequence ID" value="GIL95645.1"/>
    <property type="molecule type" value="Genomic_DNA"/>
</dbReference>